<reference evidence="3" key="1">
    <citation type="submission" date="2022-11" db="UniProtKB">
        <authorList>
            <consortium name="WormBaseParasite"/>
        </authorList>
    </citation>
    <scope>IDENTIFICATION</scope>
</reference>
<keyword evidence="1" id="KW-0472">Membrane</keyword>
<sequence>MASTLHDKRFRCFCGNFDVVRGALILAFIGLSWLDIFDFSNCSKYPERTLGADCLAYYSVMSFGLIICAL</sequence>
<dbReference type="Proteomes" id="UP000887574">
    <property type="component" value="Unplaced"/>
</dbReference>
<keyword evidence="1" id="KW-1133">Transmembrane helix</keyword>
<proteinExistence type="predicted"/>
<evidence type="ECO:0000256" key="1">
    <source>
        <dbReference type="SAM" id="Phobius"/>
    </source>
</evidence>
<dbReference type="WBParaSite" id="jg9936">
    <property type="protein sequence ID" value="jg9936"/>
    <property type="gene ID" value="jg9936"/>
</dbReference>
<dbReference type="AlphaFoldDB" id="A0A915EVE3"/>
<keyword evidence="2" id="KW-1185">Reference proteome</keyword>
<name>A0A915EVE3_9BILA</name>
<evidence type="ECO:0000313" key="2">
    <source>
        <dbReference type="Proteomes" id="UP000887574"/>
    </source>
</evidence>
<keyword evidence="1" id="KW-0812">Transmembrane</keyword>
<accession>A0A915EVE3</accession>
<feature type="transmembrane region" description="Helical" evidence="1">
    <location>
        <begin position="12"/>
        <end position="34"/>
    </location>
</feature>
<evidence type="ECO:0000313" key="3">
    <source>
        <dbReference type="WBParaSite" id="jg9936"/>
    </source>
</evidence>
<organism evidence="2 3">
    <name type="scientific">Ditylenchus dipsaci</name>
    <dbReference type="NCBI Taxonomy" id="166011"/>
    <lineage>
        <taxon>Eukaryota</taxon>
        <taxon>Metazoa</taxon>
        <taxon>Ecdysozoa</taxon>
        <taxon>Nematoda</taxon>
        <taxon>Chromadorea</taxon>
        <taxon>Rhabditida</taxon>
        <taxon>Tylenchina</taxon>
        <taxon>Tylenchomorpha</taxon>
        <taxon>Sphaerularioidea</taxon>
        <taxon>Anguinidae</taxon>
        <taxon>Anguininae</taxon>
        <taxon>Ditylenchus</taxon>
    </lineage>
</organism>
<protein>
    <submittedName>
        <fullName evidence="3">Uncharacterized protein</fullName>
    </submittedName>
</protein>